<evidence type="ECO:0000256" key="1">
    <source>
        <dbReference type="ARBA" id="ARBA00010134"/>
    </source>
</evidence>
<dbReference type="GO" id="GO:0004197">
    <property type="term" value="F:cysteine-type endopeptidase activity"/>
    <property type="evidence" value="ECO:0007669"/>
    <property type="project" value="InterPro"/>
</dbReference>
<dbReference type="PROSITE" id="PS01122">
    <property type="entry name" value="CASPASE_CYS"/>
    <property type="match status" value="1"/>
</dbReference>
<dbReference type="PANTHER" id="PTHR22576">
    <property type="entry name" value="MUCOSA ASSOCIATED LYMPHOID TISSUE LYMPHOMA TRANSLOCATION PROTEIN 1/PARACASPASE"/>
    <property type="match status" value="1"/>
</dbReference>
<gene>
    <name evidence="5" type="ORF">PMEA_00003943</name>
</gene>
<dbReference type="AlphaFoldDB" id="A0AAU9WDZ3"/>
<dbReference type="PRINTS" id="PR00376">
    <property type="entry name" value="IL1BCENZYME"/>
</dbReference>
<dbReference type="SUPFAM" id="SSF52129">
    <property type="entry name" value="Caspase-like"/>
    <property type="match status" value="1"/>
</dbReference>
<dbReference type="PROSITE" id="PS50207">
    <property type="entry name" value="CASPASE_P10"/>
    <property type="match status" value="1"/>
</dbReference>
<reference evidence="5 6" key="1">
    <citation type="submission" date="2022-05" db="EMBL/GenBank/DDBJ databases">
        <authorList>
            <consortium name="Genoscope - CEA"/>
            <person name="William W."/>
        </authorList>
    </citation>
    <scope>NUCLEOTIDE SEQUENCE [LARGE SCALE GENOMIC DNA]</scope>
</reference>
<evidence type="ECO:0000256" key="2">
    <source>
        <dbReference type="RuleBase" id="RU003971"/>
    </source>
</evidence>
<proteinExistence type="inferred from homology"/>
<dbReference type="Pfam" id="PF00656">
    <property type="entry name" value="Peptidase_C14"/>
    <property type="match status" value="1"/>
</dbReference>
<dbReference type="InterPro" id="IPR015917">
    <property type="entry name" value="Pept_C14A"/>
</dbReference>
<dbReference type="Gene3D" id="3.30.70.1470">
    <property type="entry name" value="Caspase-like"/>
    <property type="match status" value="1"/>
</dbReference>
<dbReference type="GO" id="GO:0006508">
    <property type="term" value="P:proteolysis"/>
    <property type="evidence" value="ECO:0007669"/>
    <property type="project" value="InterPro"/>
</dbReference>
<dbReference type="Gene3D" id="3.40.50.1460">
    <property type="match status" value="1"/>
</dbReference>
<evidence type="ECO:0000313" key="6">
    <source>
        <dbReference type="Proteomes" id="UP001159428"/>
    </source>
</evidence>
<comment type="caution">
    <text evidence="5">The sequence shown here is derived from an EMBL/GenBank/DDBJ whole genome shotgun (WGS) entry which is preliminary data.</text>
</comment>
<dbReference type="EMBL" id="CALNXJ010000012">
    <property type="protein sequence ID" value="CAH3111090.1"/>
    <property type="molecule type" value="Genomic_DNA"/>
</dbReference>
<comment type="similarity">
    <text evidence="1 2">Belongs to the peptidase C14A family.</text>
</comment>
<evidence type="ECO:0000259" key="4">
    <source>
        <dbReference type="PROSITE" id="PS50208"/>
    </source>
</evidence>
<organism evidence="5 6">
    <name type="scientific">Pocillopora meandrina</name>
    <dbReference type="NCBI Taxonomy" id="46732"/>
    <lineage>
        <taxon>Eukaryota</taxon>
        <taxon>Metazoa</taxon>
        <taxon>Cnidaria</taxon>
        <taxon>Anthozoa</taxon>
        <taxon>Hexacorallia</taxon>
        <taxon>Scleractinia</taxon>
        <taxon>Astrocoeniina</taxon>
        <taxon>Pocilloporidae</taxon>
        <taxon>Pocillopora</taxon>
    </lineage>
</organism>
<dbReference type="InterPro" id="IPR001309">
    <property type="entry name" value="Pept_C14_p20"/>
</dbReference>
<evidence type="ECO:0000259" key="3">
    <source>
        <dbReference type="PROSITE" id="PS50207"/>
    </source>
</evidence>
<keyword evidence="6" id="KW-1185">Reference proteome</keyword>
<dbReference type="Proteomes" id="UP001159428">
    <property type="component" value="Unassembled WGS sequence"/>
</dbReference>
<evidence type="ECO:0000313" key="5">
    <source>
        <dbReference type="EMBL" id="CAH3111090.1"/>
    </source>
</evidence>
<dbReference type="SMART" id="SM00115">
    <property type="entry name" value="CASc"/>
    <property type="match status" value="1"/>
</dbReference>
<accession>A0AAU9WDZ3</accession>
<dbReference type="InterPro" id="IPR011600">
    <property type="entry name" value="Pept_C14_caspase"/>
</dbReference>
<dbReference type="PROSITE" id="PS50208">
    <property type="entry name" value="CASPASE_P20"/>
    <property type="match status" value="1"/>
</dbReference>
<feature type="domain" description="Caspase family p20" evidence="4">
    <location>
        <begin position="126"/>
        <end position="253"/>
    </location>
</feature>
<protein>
    <recommendedName>
        <fullName evidence="7">Caspase-3</fullName>
    </recommendedName>
</protein>
<name>A0AAU9WDZ3_9CNID</name>
<feature type="domain" description="Caspase family p10" evidence="3">
    <location>
        <begin position="280"/>
        <end position="376"/>
    </location>
</feature>
<dbReference type="InterPro" id="IPR052039">
    <property type="entry name" value="Caspase-related_regulators"/>
</dbReference>
<dbReference type="InterPro" id="IPR033139">
    <property type="entry name" value="Caspase_cys_AS"/>
</dbReference>
<dbReference type="InterPro" id="IPR002138">
    <property type="entry name" value="Pept_C14_p10"/>
</dbReference>
<sequence>MESAKVRSISKEINVEYLRSQIETWQRFLERFRRCECLEFGGQGCNCVNEDDEEVFNRCEGFYQDSSSQTDLMHGESPPSNPPRVVFQRSDSFACRDPMDVSQILDLSPRNFIFARDNPQNYREIRNPYVLVINIVNFIKDPRPRNGAKHDQDNVERFVREAGFSSVLWYFDLEKQDMLKLLEETRKNADLVENDSFICIIMSHGNKEGILCRDHETISVENIMEKFQGNNDACPQLATKPKLFFVQACRGESDDKGYFAPRGPKEVYPATSDNNEMPVKLPSDADFLIAYSTTKGTISHRRFTVDRIYAETHKESLGSWFISCLVQVLCENSHKEDLMTMLTRVNRAMCEFYTEGGSKQISCQLSMLTRKVYFSNFLDKIKCINKMCHDTESFDFLVDSTVNGERQRKIGLLVHVLLGEGSTRKFARWRLNDNAD</sequence>
<dbReference type="CDD" id="cd00032">
    <property type="entry name" value="CASc"/>
    <property type="match status" value="1"/>
</dbReference>
<evidence type="ECO:0008006" key="7">
    <source>
        <dbReference type="Google" id="ProtNLM"/>
    </source>
</evidence>
<dbReference type="InterPro" id="IPR029030">
    <property type="entry name" value="Caspase-like_dom_sf"/>
</dbReference>
<dbReference type="PANTHER" id="PTHR22576:SF41">
    <property type="entry name" value="CASPASE 14, APOPTOSIS-RELATED CYSTEINE PEPTIDASE"/>
    <property type="match status" value="1"/>
</dbReference>